<evidence type="ECO:0000256" key="4">
    <source>
        <dbReference type="ARBA" id="ARBA00022801"/>
    </source>
</evidence>
<feature type="active site" description="Nucleophile" evidence="6">
    <location>
        <position position="141"/>
    </location>
</feature>
<sequence length="339" mass="37250">MNRKNFLALIPAVALLNPLKTDAKLPLVESARPKVPPYLVEGDTIGITCPAGYITAEEIEPSVIQMKSWGFNVVIGKTVGARDYTFGGTDQERLLDFQQMLDDPSIKAIMCARGGYGAVRIVDQLDFSGFRSSPKWIIGFSDITILHCHINSNYNVASIHSKMCNSFPSDWATAEPIQIDTINSIQQALKGEKMKYQAIYNASNRLGIAKGELIGGNLRCIENLAGSKSEIETARKILFLEDTGEALYSIDRMFFNLKRSGKLKKLNGLIIGGFKLKPDDGADGFGKTLVDIVMEKVAEYNYPVCFDFPVGHQRANFALKCGVKHALDIGVTGTMLTEL</sequence>
<dbReference type="PANTHER" id="PTHR30237">
    <property type="entry name" value="MURAMOYLTETRAPEPTIDE CARBOXYPEPTIDASE"/>
    <property type="match status" value="1"/>
</dbReference>
<dbReference type="PANTHER" id="PTHR30237:SF2">
    <property type="entry name" value="MUREIN TETRAPEPTIDE CARBOXYPEPTIDASE"/>
    <property type="match status" value="1"/>
</dbReference>
<comment type="similarity">
    <text evidence="1">Belongs to the peptidase S66 family.</text>
</comment>
<dbReference type="RefSeq" id="WP_090995009.1">
    <property type="nucleotide sequence ID" value="NZ_FOPP01000007.1"/>
</dbReference>
<keyword evidence="2 9" id="KW-0121">Carboxypeptidase</keyword>
<evidence type="ECO:0000313" key="10">
    <source>
        <dbReference type="Proteomes" id="UP000199666"/>
    </source>
</evidence>
<dbReference type="Gene3D" id="3.50.30.60">
    <property type="entry name" value="LD-carboxypeptidase A C-terminal domain-like"/>
    <property type="match status" value="1"/>
</dbReference>
<evidence type="ECO:0000259" key="7">
    <source>
        <dbReference type="Pfam" id="PF02016"/>
    </source>
</evidence>
<feature type="active site" description="Charge relay system" evidence="6">
    <location>
        <position position="312"/>
    </location>
</feature>
<dbReference type="SUPFAM" id="SSF141986">
    <property type="entry name" value="LD-carboxypeptidase A C-terminal domain-like"/>
    <property type="match status" value="1"/>
</dbReference>
<keyword evidence="3" id="KW-0645">Protease</keyword>
<dbReference type="STRING" id="414048.SAMN04489864_107193"/>
<evidence type="ECO:0000259" key="8">
    <source>
        <dbReference type="Pfam" id="PF17676"/>
    </source>
</evidence>
<gene>
    <name evidence="9" type="ORF">SAMN04489864_107193</name>
</gene>
<proteinExistence type="inferred from homology"/>
<accession>A0A1I2YLW3</accession>
<evidence type="ECO:0000256" key="5">
    <source>
        <dbReference type="ARBA" id="ARBA00022825"/>
    </source>
</evidence>
<keyword evidence="5" id="KW-0720">Serine protease</keyword>
<evidence type="ECO:0000256" key="6">
    <source>
        <dbReference type="PIRSR" id="PIRSR028757-1"/>
    </source>
</evidence>
<keyword evidence="4" id="KW-0378">Hydrolase</keyword>
<name>A0A1I2YLW3_9SPHI</name>
<reference evidence="9 10" key="1">
    <citation type="submission" date="2016-10" db="EMBL/GenBank/DDBJ databases">
        <authorList>
            <person name="de Groot N.N."/>
        </authorList>
    </citation>
    <scope>NUCLEOTIDE SEQUENCE [LARGE SCALE GENOMIC DNA]</scope>
    <source>
        <strain evidence="9 10">DSM 18684</strain>
    </source>
</reference>
<evidence type="ECO:0000256" key="1">
    <source>
        <dbReference type="ARBA" id="ARBA00010233"/>
    </source>
</evidence>
<feature type="domain" description="LD-carboxypeptidase C-terminal" evidence="8">
    <location>
        <begin position="210"/>
        <end position="326"/>
    </location>
</feature>
<feature type="domain" description="LD-carboxypeptidase N-terminal" evidence="7">
    <location>
        <begin position="45"/>
        <end position="160"/>
    </location>
</feature>
<dbReference type="EMBL" id="FOPP01000007">
    <property type="protein sequence ID" value="SFH26540.1"/>
    <property type="molecule type" value="Genomic_DNA"/>
</dbReference>
<dbReference type="PIRSF" id="PIRSF028757">
    <property type="entry name" value="LD-carboxypeptidase"/>
    <property type="match status" value="1"/>
</dbReference>
<evidence type="ECO:0000256" key="2">
    <source>
        <dbReference type="ARBA" id="ARBA00022645"/>
    </source>
</evidence>
<dbReference type="Pfam" id="PF17676">
    <property type="entry name" value="Peptidase_S66C"/>
    <property type="match status" value="1"/>
</dbReference>
<evidence type="ECO:0000313" key="9">
    <source>
        <dbReference type="EMBL" id="SFH26540.1"/>
    </source>
</evidence>
<dbReference type="InterPro" id="IPR027478">
    <property type="entry name" value="LdcA_N"/>
</dbReference>
<dbReference type="InterPro" id="IPR040921">
    <property type="entry name" value="Peptidase_S66C"/>
</dbReference>
<evidence type="ECO:0000256" key="3">
    <source>
        <dbReference type="ARBA" id="ARBA00022670"/>
    </source>
</evidence>
<dbReference type="Pfam" id="PF02016">
    <property type="entry name" value="Peptidase_S66"/>
    <property type="match status" value="1"/>
</dbReference>
<dbReference type="Gene3D" id="3.40.50.10740">
    <property type="entry name" value="Class I glutamine amidotransferase-like"/>
    <property type="match status" value="1"/>
</dbReference>
<dbReference type="Proteomes" id="UP000199666">
    <property type="component" value="Unassembled WGS sequence"/>
</dbReference>
<dbReference type="InterPro" id="IPR003507">
    <property type="entry name" value="S66_fam"/>
</dbReference>
<dbReference type="SUPFAM" id="SSF52317">
    <property type="entry name" value="Class I glutamine amidotransferase-like"/>
    <property type="match status" value="1"/>
</dbReference>
<dbReference type="OrthoDB" id="9807329at2"/>
<dbReference type="InterPro" id="IPR040449">
    <property type="entry name" value="Peptidase_S66_N"/>
</dbReference>
<dbReference type="GO" id="GO:0004180">
    <property type="term" value="F:carboxypeptidase activity"/>
    <property type="evidence" value="ECO:0007669"/>
    <property type="project" value="UniProtKB-KW"/>
</dbReference>
<dbReference type="CDD" id="cd07025">
    <property type="entry name" value="Peptidase_S66"/>
    <property type="match status" value="1"/>
</dbReference>
<dbReference type="AlphaFoldDB" id="A0A1I2YLW3"/>
<dbReference type="GO" id="GO:0008236">
    <property type="term" value="F:serine-type peptidase activity"/>
    <property type="evidence" value="ECO:0007669"/>
    <property type="project" value="UniProtKB-KW"/>
</dbReference>
<dbReference type="InterPro" id="IPR027461">
    <property type="entry name" value="Carboxypeptidase_A_C_sf"/>
</dbReference>
<protein>
    <submittedName>
        <fullName evidence="9">Muramoyltetrapeptide carboxypeptidase</fullName>
    </submittedName>
</protein>
<dbReference type="GO" id="GO:0006508">
    <property type="term" value="P:proteolysis"/>
    <property type="evidence" value="ECO:0007669"/>
    <property type="project" value="UniProtKB-KW"/>
</dbReference>
<organism evidence="9 10">
    <name type="scientific">Pedobacter insulae</name>
    <dbReference type="NCBI Taxonomy" id="414048"/>
    <lineage>
        <taxon>Bacteria</taxon>
        <taxon>Pseudomonadati</taxon>
        <taxon>Bacteroidota</taxon>
        <taxon>Sphingobacteriia</taxon>
        <taxon>Sphingobacteriales</taxon>
        <taxon>Sphingobacteriaceae</taxon>
        <taxon>Pedobacter</taxon>
    </lineage>
</organism>
<feature type="active site" description="Charge relay system" evidence="6">
    <location>
        <position position="241"/>
    </location>
</feature>
<keyword evidence="10" id="KW-1185">Reference proteome</keyword>
<dbReference type="InterPro" id="IPR029062">
    <property type="entry name" value="Class_I_gatase-like"/>
</dbReference>